<evidence type="ECO:0000313" key="2">
    <source>
        <dbReference type="Proteomes" id="UP000070366"/>
    </source>
</evidence>
<dbReference type="Proteomes" id="UP000070366">
    <property type="component" value="Unassembled WGS sequence"/>
</dbReference>
<dbReference type="PROSITE" id="PS51257">
    <property type="entry name" value="PROKAR_LIPOPROTEIN"/>
    <property type="match status" value="1"/>
</dbReference>
<dbReference type="EMBL" id="LSZW01000063">
    <property type="protein sequence ID" value="KXK64862.1"/>
    <property type="molecule type" value="Genomic_DNA"/>
</dbReference>
<proteinExistence type="predicted"/>
<dbReference type="KEGG" id="cmiu:B1H56_04735"/>
<reference evidence="1 2" key="1">
    <citation type="submission" date="2016-02" db="EMBL/GenBank/DDBJ databases">
        <authorList>
            <person name="Wen L."/>
            <person name="He K."/>
            <person name="Yang H."/>
        </authorList>
    </citation>
    <scope>NUCLEOTIDE SEQUENCE [LARGE SCALE GENOMIC DNA]</scope>
    <source>
        <strain evidence="1 2">DSM 22607</strain>
    </source>
</reference>
<protein>
    <recommendedName>
        <fullName evidence="3">DUF5050 domain-containing protein</fullName>
    </recommendedName>
</protein>
<name>A0A136Q2F2_9FIRM</name>
<dbReference type="RefSeq" id="WP_066518387.1">
    <property type="nucleotide sequence ID" value="NZ_CP149433.1"/>
</dbReference>
<accession>A0A136Q2F2</accession>
<evidence type="ECO:0000313" key="1">
    <source>
        <dbReference type="EMBL" id="KXK64862.1"/>
    </source>
</evidence>
<dbReference type="STRING" id="626937.HMPREF3293_02107"/>
<evidence type="ECO:0008006" key="3">
    <source>
        <dbReference type="Google" id="ProtNLM"/>
    </source>
</evidence>
<dbReference type="AlphaFoldDB" id="A0A136Q2F2"/>
<gene>
    <name evidence="1" type="ORF">HMPREF3293_02107</name>
</gene>
<organism evidence="1 2">
    <name type="scientific">Christensenella minuta</name>
    <dbReference type="NCBI Taxonomy" id="626937"/>
    <lineage>
        <taxon>Bacteria</taxon>
        <taxon>Bacillati</taxon>
        <taxon>Bacillota</taxon>
        <taxon>Clostridia</taxon>
        <taxon>Christensenellales</taxon>
        <taxon>Christensenellaceae</taxon>
        <taxon>Christensenella</taxon>
    </lineage>
</organism>
<sequence>MRKKASVILILILIVPLLLIACAQEGLPSATDAEGKQVKGTVAGGDASLGDAVNLKDINVEQQGENTVITMYFLNGSRVAGVDESKISAVPEYSIQMLSAPYRMQVDISVNYWDYAGNNETYNNSVLYGVFSTIHSDSQGKISVFFQLNEDVEATVKEDGDKLVLNLTPQPQAGREAYFVGLNAYEAYEQNLIPEDTGLTPTMCDGLSDIMLISAPLKDEASAKKLAEEIDLKIANTVPAKKAYSFTMNTDALPPYNKDADTESVKEEPVVLKDGTPTALPVLVENGRYLCTTSQGNIIYARSYVPNSGEDMEQVLKEKLWVIETNGKKTQLELPDFYSVEKAAVSADGRYIGILDSGIENKVLYVYDMQENILHNLGEEGLGTITTSFAWDAERPVVYAMSGLGTAQGANALQLVKYDFSKEAGSRVDAIGGDTPGADSKITLVGGKIYFVDKEAQEIYSVDTATEEREVVAQGIDFAVSPDGNNIAAVVPVVEAGEDSESVTFNIVMTNLSTREQTEVIQGIGEGESPSLGFDAGSDILYFTTYSYEGVTPEYQVAILKYTISAAELSVLEYSKTERIMPGLNAGEIYIINYYSQNEDSFYVTYVQTEK</sequence>
<keyword evidence="2" id="KW-1185">Reference proteome</keyword>
<dbReference type="SUPFAM" id="SSF82171">
    <property type="entry name" value="DPP6 N-terminal domain-like"/>
    <property type="match status" value="1"/>
</dbReference>
<dbReference type="OrthoDB" id="2085928at2"/>
<comment type="caution">
    <text evidence="1">The sequence shown here is derived from an EMBL/GenBank/DDBJ whole genome shotgun (WGS) entry which is preliminary data.</text>
</comment>